<evidence type="ECO:0000313" key="1">
    <source>
        <dbReference type="EMBL" id="MCS0596495.1"/>
    </source>
</evidence>
<dbReference type="EMBL" id="JANUHA010000005">
    <property type="protein sequence ID" value="MCS0596495.1"/>
    <property type="molecule type" value="Genomic_DNA"/>
</dbReference>
<dbReference type="Proteomes" id="UP001206572">
    <property type="component" value="Unassembled WGS sequence"/>
</dbReference>
<protein>
    <recommendedName>
        <fullName evidence="3">DUF1579 domain-containing protein</fullName>
    </recommendedName>
</protein>
<comment type="caution">
    <text evidence="1">The sequence shown here is derived from an EMBL/GenBank/DDBJ whole genome shotgun (WGS) entry which is preliminary data.</text>
</comment>
<gene>
    <name evidence="1" type="ORF">NX780_09035</name>
</gene>
<proteinExistence type="predicted"/>
<evidence type="ECO:0000313" key="2">
    <source>
        <dbReference type="Proteomes" id="UP001206572"/>
    </source>
</evidence>
<sequence>MFSMDDFAQLQFLEGRWQGETPQGKALFEQYERREPGVFKLRSFHDASFTGHSDGATISFQDGEVVSQWNEYSWRASRIASDFAEFEPVNAPSRFIWRRVDDDTLETAQYWTAEGKEQQYVHRMTRLG</sequence>
<dbReference type="RefSeq" id="WP_258827535.1">
    <property type="nucleotide sequence ID" value="NZ_JANUHA010000005.1"/>
</dbReference>
<name>A0ABT2AJZ6_9BURK</name>
<evidence type="ECO:0008006" key="3">
    <source>
        <dbReference type="Google" id="ProtNLM"/>
    </source>
</evidence>
<reference evidence="1 2" key="1">
    <citation type="submission" date="2022-08" db="EMBL/GenBank/DDBJ databases">
        <title>Reclassification of Massilia species as members of the genera Telluria, Duganella, Pseudoduganella, Mokoshia gen. nov. and Zemynaea gen. nov. using orthogonal and non-orthogonal genome-based approaches.</title>
        <authorList>
            <person name="Bowman J.P."/>
        </authorList>
    </citation>
    <scope>NUCLEOTIDE SEQUENCE [LARGE SCALE GENOMIC DNA]</scope>
    <source>
        <strain evidence="1 2">JCM 31661</strain>
    </source>
</reference>
<keyword evidence="2" id="KW-1185">Reference proteome</keyword>
<organism evidence="1 2">
    <name type="scientific">Massilia agri</name>
    <dbReference type="NCBI Taxonomy" id="1886785"/>
    <lineage>
        <taxon>Bacteria</taxon>
        <taxon>Pseudomonadati</taxon>
        <taxon>Pseudomonadota</taxon>
        <taxon>Betaproteobacteria</taxon>
        <taxon>Burkholderiales</taxon>
        <taxon>Oxalobacteraceae</taxon>
        <taxon>Telluria group</taxon>
        <taxon>Massilia</taxon>
    </lineage>
</organism>
<accession>A0ABT2AJZ6</accession>